<name>A0AAD8IXA6_9APIA</name>
<comment type="caution">
    <text evidence="2">The sequence shown here is derived from an EMBL/GenBank/DDBJ whole genome shotgun (WGS) entry which is preliminary data.</text>
</comment>
<organism evidence="2 3">
    <name type="scientific">Heracleum sosnowskyi</name>
    <dbReference type="NCBI Taxonomy" id="360622"/>
    <lineage>
        <taxon>Eukaryota</taxon>
        <taxon>Viridiplantae</taxon>
        <taxon>Streptophyta</taxon>
        <taxon>Embryophyta</taxon>
        <taxon>Tracheophyta</taxon>
        <taxon>Spermatophyta</taxon>
        <taxon>Magnoliopsida</taxon>
        <taxon>eudicotyledons</taxon>
        <taxon>Gunneridae</taxon>
        <taxon>Pentapetalae</taxon>
        <taxon>asterids</taxon>
        <taxon>campanulids</taxon>
        <taxon>Apiales</taxon>
        <taxon>Apiaceae</taxon>
        <taxon>Apioideae</taxon>
        <taxon>apioid superclade</taxon>
        <taxon>Tordylieae</taxon>
        <taxon>Tordyliinae</taxon>
        <taxon>Heracleum</taxon>
    </lineage>
</organism>
<feature type="transmembrane region" description="Helical" evidence="1">
    <location>
        <begin position="267"/>
        <end position="285"/>
    </location>
</feature>
<keyword evidence="1" id="KW-0812">Transmembrane</keyword>
<dbReference type="EMBL" id="JAUIZM010000003">
    <property type="protein sequence ID" value="KAK1391780.1"/>
    <property type="molecule type" value="Genomic_DNA"/>
</dbReference>
<accession>A0AAD8IXA6</accession>
<dbReference type="PANTHER" id="PTHR33625">
    <property type="entry name" value="OS08G0179900 PROTEIN"/>
    <property type="match status" value="1"/>
</dbReference>
<keyword evidence="1" id="KW-0472">Membrane</keyword>
<evidence type="ECO:0000256" key="1">
    <source>
        <dbReference type="SAM" id="Phobius"/>
    </source>
</evidence>
<dbReference type="PANTHER" id="PTHR33625:SF4">
    <property type="entry name" value="OS08G0179900 PROTEIN"/>
    <property type="match status" value="1"/>
</dbReference>
<gene>
    <name evidence="2" type="ORF">POM88_010836</name>
</gene>
<keyword evidence="3" id="KW-1185">Reference proteome</keyword>
<reference evidence="2" key="2">
    <citation type="submission" date="2023-05" db="EMBL/GenBank/DDBJ databases">
        <authorList>
            <person name="Schelkunov M.I."/>
        </authorList>
    </citation>
    <scope>NUCLEOTIDE SEQUENCE</scope>
    <source>
        <strain evidence="2">Hsosn_3</strain>
        <tissue evidence="2">Leaf</tissue>
    </source>
</reference>
<evidence type="ECO:0000313" key="3">
    <source>
        <dbReference type="Proteomes" id="UP001237642"/>
    </source>
</evidence>
<protein>
    <submittedName>
        <fullName evidence="2">HEAT repeat-containing 8</fullName>
    </submittedName>
</protein>
<sequence>MGGGAAMRAAGKLAGVVNGSFRGGIPAVPLPEHLSTKARPIAGVFSDAPIDISSSCSSTVNKGCLGSDDWEFAEGEVMSDVEEPMGRLVFGGAPTLQEAKDATLELKTALDQVYLSNRSSGGPYVSYPEHHWESKACVTSDTNASARNHAIQAFRLLNESTAAQTVVASIASDPNVWTAVLQNDALVEFLHSQKTGAEFSGYHSPKHSENEISDEETETKNDFSNFFQDIKAGLQEMMNSLSGFFQNLFAGLGAVDGSAKATSGDKVVGASMMGLAIMVIIVVILRRG</sequence>
<dbReference type="AlphaFoldDB" id="A0AAD8IXA6"/>
<dbReference type="Proteomes" id="UP001237642">
    <property type="component" value="Unassembled WGS sequence"/>
</dbReference>
<reference evidence="2" key="1">
    <citation type="submission" date="2023-02" db="EMBL/GenBank/DDBJ databases">
        <title>Genome of toxic invasive species Heracleum sosnowskyi carries increased number of genes despite the absence of recent whole-genome duplications.</title>
        <authorList>
            <person name="Schelkunov M."/>
            <person name="Shtratnikova V."/>
            <person name="Makarenko M."/>
            <person name="Klepikova A."/>
            <person name="Omelchenko D."/>
            <person name="Novikova G."/>
            <person name="Obukhova E."/>
            <person name="Bogdanov V."/>
            <person name="Penin A."/>
            <person name="Logacheva M."/>
        </authorList>
    </citation>
    <scope>NUCLEOTIDE SEQUENCE</scope>
    <source>
        <strain evidence="2">Hsosn_3</strain>
        <tissue evidence="2">Leaf</tissue>
    </source>
</reference>
<evidence type="ECO:0000313" key="2">
    <source>
        <dbReference type="EMBL" id="KAK1391780.1"/>
    </source>
</evidence>
<keyword evidence="1" id="KW-1133">Transmembrane helix</keyword>
<proteinExistence type="predicted"/>